<dbReference type="Gene3D" id="3.40.630.30">
    <property type="match status" value="1"/>
</dbReference>
<evidence type="ECO:0000313" key="2">
    <source>
        <dbReference type="EMBL" id="SKB36894.1"/>
    </source>
</evidence>
<dbReference type="RefSeq" id="WP_159446397.1">
    <property type="nucleotide sequence ID" value="NZ_FUYN01000002.1"/>
</dbReference>
<protein>
    <submittedName>
        <fullName evidence="2">Protein N-acetyltransferase, RimJ/RimL family</fullName>
    </submittedName>
</protein>
<dbReference type="SUPFAM" id="SSF55729">
    <property type="entry name" value="Acyl-CoA N-acyltransferases (Nat)"/>
    <property type="match status" value="1"/>
</dbReference>
<dbReference type="PROSITE" id="PS51186">
    <property type="entry name" value="GNAT"/>
    <property type="match status" value="1"/>
</dbReference>
<sequence length="173" mass="19891">MQNLLLENDIVRVRASLESDIDYIMKTESDPSNSPYVFQWTYDQHKAAMENPDILHLLIEDKDTSEPAGYMIVAGVLSPHKSIELMRIAVSQKNKGFGRDSIKLLLAYAFDTLGANRVWLDVKEYNYSAQSLYKYLGFAQEGLLREAVFHNGKYDSIFIMAILKKDYLKQKKN</sequence>
<dbReference type="InterPro" id="IPR016181">
    <property type="entry name" value="Acyl_CoA_acyltransferase"/>
</dbReference>
<dbReference type="Pfam" id="PF00583">
    <property type="entry name" value="Acetyltransf_1"/>
    <property type="match status" value="1"/>
</dbReference>
<dbReference type="InterPro" id="IPR000182">
    <property type="entry name" value="GNAT_dom"/>
</dbReference>
<dbReference type="OrthoDB" id="9795206at2"/>
<gene>
    <name evidence="2" type="ORF">SAMN02745120_1083</name>
</gene>
<dbReference type="PANTHER" id="PTHR43415">
    <property type="entry name" value="SPERMIDINE N(1)-ACETYLTRANSFERASE"/>
    <property type="match status" value="1"/>
</dbReference>
<organism evidence="2 3">
    <name type="scientific">Acetoanaerobium noterae</name>
    <dbReference type="NCBI Taxonomy" id="745369"/>
    <lineage>
        <taxon>Bacteria</taxon>
        <taxon>Bacillati</taxon>
        <taxon>Bacillota</taxon>
        <taxon>Clostridia</taxon>
        <taxon>Peptostreptococcales</taxon>
        <taxon>Filifactoraceae</taxon>
        <taxon>Acetoanaerobium</taxon>
    </lineage>
</organism>
<proteinExistence type="predicted"/>
<feature type="domain" description="N-acetyltransferase" evidence="1">
    <location>
        <begin position="11"/>
        <end position="169"/>
    </location>
</feature>
<dbReference type="GO" id="GO:0016747">
    <property type="term" value="F:acyltransferase activity, transferring groups other than amino-acyl groups"/>
    <property type="evidence" value="ECO:0007669"/>
    <property type="project" value="InterPro"/>
</dbReference>
<keyword evidence="2" id="KW-0808">Transferase</keyword>
<dbReference type="Proteomes" id="UP000243406">
    <property type="component" value="Unassembled WGS sequence"/>
</dbReference>
<dbReference type="CDD" id="cd04301">
    <property type="entry name" value="NAT_SF"/>
    <property type="match status" value="1"/>
</dbReference>
<dbReference type="EMBL" id="FUYN01000002">
    <property type="protein sequence ID" value="SKB36894.1"/>
    <property type="molecule type" value="Genomic_DNA"/>
</dbReference>
<keyword evidence="3" id="KW-1185">Reference proteome</keyword>
<dbReference type="PANTHER" id="PTHR43415:SF3">
    <property type="entry name" value="GNAT-FAMILY ACETYLTRANSFERASE"/>
    <property type="match status" value="1"/>
</dbReference>
<evidence type="ECO:0000313" key="3">
    <source>
        <dbReference type="Proteomes" id="UP000243406"/>
    </source>
</evidence>
<reference evidence="3" key="1">
    <citation type="submission" date="2017-02" db="EMBL/GenBank/DDBJ databases">
        <authorList>
            <person name="Varghese N."/>
            <person name="Submissions S."/>
        </authorList>
    </citation>
    <scope>NUCLEOTIDE SEQUENCE [LARGE SCALE GENOMIC DNA]</scope>
    <source>
        <strain evidence="3">ATCC 35199</strain>
    </source>
</reference>
<accession>A0A1T5APD8</accession>
<name>A0A1T5APD8_9FIRM</name>
<evidence type="ECO:0000259" key="1">
    <source>
        <dbReference type="PROSITE" id="PS51186"/>
    </source>
</evidence>
<dbReference type="AlphaFoldDB" id="A0A1T5APD8"/>